<comment type="caution">
    <text evidence="1">The sequence shown here is derived from an EMBL/GenBank/DDBJ whole genome shotgun (WGS) entry which is preliminary data.</text>
</comment>
<dbReference type="RefSeq" id="WP_140989405.1">
    <property type="nucleotide sequence ID" value="NZ_VHIQ01000002.1"/>
</dbReference>
<dbReference type="Proteomes" id="UP000317332">
    <property type="component" value="Unassembled WGS sequence"/>
</dbReference>
<dbReference type="EMBL" id="VHIQ01000002">
    <property type="protein sequence ID" value="TPV34941.1"/>
    <property type="molecule type" value="Genomic_DNA"/>
</dbReference>
<dbReference type="Pfam" id="PF16125">
    <property type="entry name" value="DUF4837"/>
    <property type="match status" value="1"/>
</dbReference>
<gene>
    <name evidence="1" type="ORF">FJ651_05285</name>
</gene>
<dbReference type="AlphaFoldDB" id="A0A506PMI8"/>
<accession>A0A506PMI8</accession>
<keyword evidence="2" id="KW-1185">Reference proteome</keyword>
<organism evidence="1 2">
    <name type="scientific">Paucihalobacter ruber</name>
    <dbReference type="NCBI Taxonomy" id="2567861"/>
    <lineage>
        <taxon>Bacteria</taxon>
        <taxon>Pseudomonadati</taxon>
        <taxon>Bacteroidota</taxon>
        <taxon>Flavobacteriia</taxon>
        <taxon>Flavobacteriales</taxon>
        <taxon>Flavobacteriaceae</taxon>
        <taxon>Paucihalobacter</taxon>
    </lineage>
</organism>
<dbReference type="PROSITE" id="PS51257">
    <property type="entry name" value="PROKAR_LIPOPROTEIN"/>
    <property type="match status" value="1"/>
</dbReference>
<proteinExistence type="predicted"/>
<dbReference type="OrthoDB" id="1115230at2"/>
<protein>
    <submittedName>
        <fullName evidence="1">DUF4837 family protein</fullName>
    </submittedName>
</protein>
<name>A0A506PMI8_9FLAO</name>
<evidence type="ECO:0000313" key="2">
    <source>
        <dbReference type="Proteomes" id="UP000317332"/>
    </source>
</evidence>
<reference evidence="1 2" key="1">
    <citation type="submission" date="2019-06" db="EMBL/GenBank/DDBJ databases">
        <title>Flavobacteriaceae Paucihalobacterium erythroidium CWB-1, complete genome.</title>
        <authorList>
            <person name="Wu S."/>
        </authorList>
    </citation>
    <scope>NUCLEOTIDE SEQUENCE [LARGE SCALE GENOMIC DNA]</scope>
    <source>
        <strain evidence="1 2">CWB-1</strain>
    </source>
</reference>
<dbReference type="InterPro" id="IPR032286">
    <property type="entry name" value="DUF4837"/>
</dbReference>
<evidence type="ECO:0000313" key="1">
    <source>
        <dbReference type="EMBL" id="TPV34941.1"/>
    </source>
</evidence>
<sequence length="324" mass="36680">MSKLAYSFLILLLLFSCEEKDPKQRTITASSGNINNLNVIADNDLWEGAVGEAIRDLLAAPYVGLPQDEPMFSINQMPPEVFSGFAAKNRIVLKIETNKEPQTVVKLNLFAKPQTVVVVGGKDEGEILEQLSTNGTIILEALKKQELVEKQGRIGISLKETTQIEEQLGITLNFPSVYRYAKNEDNFFWIRKTLTTGTLDFILYQVPLDSIRPGDSTVIDIIKIRDFYGEKYIEGDKPEAYMSTEMAYSPYIFQTNIDGKPTIETRGVWRMKNDFMGGPFVNYAIEDKANNRYIIAEGYVYAPSVKKRDYVHEIEAILTSIKFK</sequence>